<reference evidence="3 4" key="1">
    <citation type="submission" date="2022-10" db="EMBL/GenBank/DDBJ databases">
        <title>The complete genomes of actinobacterial strains from the NBC collection.</title>
        <authorList>
            <person name="Joergensen T.S."/>
            <person name="Alvarez Arevalo M."/>
            <person name="Sterndorff E.B."/>
            <person name="Faurdal D."/>
            <person name="Vuksanovic O."/>
            <person name="Mourched A.-S."/>
            <person name="Charusanti P."/>
            <person name="Shaw S."/>
            <person name="Blin K."/>
            <person name="Weber T."/>
        </authorList>
    </citation>
    <scope>NUCLEOTIDE SEQUENCE [LARGE SCALE GENOMIC DNA]</scope>
    <source>
        <strain evidence="3 4">NBC_01413</strain>
    </source>
</reference>
<dbReference type="Proteomes" id="UP001621418">
    <property type="component" value="Chromosome"/>
</dbReference>
<accession>A0ABZ1N3D0</accession>
<sequence length="263" mass="27567">MSKRTFVISGSGSGIGKATVIKVAERGDRVIGVDLSDADVVADLSDPSARATLGECVRSLAPDGVDGVIAVAGGPADVNYFGAVELLEQVRPLLAASAAPRAVVVSSFAGLRQVDDRLVDAYLARDQDAVSSESERIIREGQGVLLYSSSKRAVLRWVRRSAPTPDWAGAGIALNAITPGVIRTPMTEPYLATAEGRDSLLSMVPMPLNGPAEPLVVADLLCWLVSEENSHVTGQVISIDGGADVVTRGDDIFSRNEGTEGWQ</sequence>
<dbReference type="EMBL" id="CP109527">
    <property type="protein sequence ID" value="WTY34352.1"/>
    <property type="molecule type" value="Genomic_DNA"/>
</dbReference>
<gene>
    <name evidence="3" type="ORF">OG308_23935</name>
</gene>
<dbReference type="Pfam" id="PF13561">
    <property type="entry name" value="adh_short_C2"/>
    <property type="match status" value="1"/>
</dbReference>
<dbReference type="InterPro" id="IPR002347">
    <property type="entry name" value="SDR_fam"/>
</dbReference>
<proteinExistence type="inferred from homology"/>
<evidence type="ECO:0000256" key="1">
    <source>
        <dbReference type="ARBA" id="ARBA00006484"/>
    </source>
</evidence>
<dbReference type="RefSeq" id="WP_405146649.1">
    <property type="nucleotide sequence ID" value="NZ_CP109527.1"/>
</dbReference>
<dbReference type="PANTHER" id="PTHR24321">
    <property type="entry name" value="DEHYDROGENASES, SHORT CHAIN"/>
    <property type="match status" value="1"/>
</dbReference>
<comment type="similarity">
    <text evidence="1">Belongs to the short-chain dehydrogenases/reductases (SDR) family.</text>
</comment>
<dbReference type="SUPFAM" id="SSF51735">
    <property type="entry name" value="NAD(P)-binding Rossmann-fold domains"/>
    <property type="match status" value="1"/>
</dbReference>
<keyword evidence="4" id="KW-1185">Reference proteome</keyword>
<name>A0ABZ1N3D0_9NOCA</name>
<evidence type="ECO:0000313" key="4">
    <source>
        <dbReference type="Proteomes" id="UP001621418"/>
    </source>
</evidence>
<protein>
    <submittedName>
        <fullName evidence="3">SDR family oxidoreductase</fullName>
    </submittedName>
</protein>
<dbReference type="PRINTS" id="PR00081">
    <property type="entry name" value="GDHRDH"/>
</dbReference>
<dbReference type="PANTHER" id="PTHR24321:SF8">
    <property type="entry name" value="ESTRADIOL 17-BETA-DEHYDROGENASE 8-RELATED"/>
    <property type="match status" value="1"/>
</dbReference>
<dbReference type="Gene3D" id="3.40.50.720">
    <property type="entry name" value="NAD(P)-binding Rossmann-like Domain"/>
    <property type="match status" value="1"/>
</dbReference>
<dbReference type="InterPro" id="IPR036291">
    <property type="entry name" value="NAD(P)-bd_dom_sf"/>
</dbReference>
<keyword evidence="2" id="KW-0560">Oxidoreductase</keyword>
<evidence type="ECO:0000313" key="3">
    <source>
        <dbReference type="EMBL" id="WTY34352.1"/>
    </source>
</evidence>
<evidence type="ECO:0000256" key="2">
    <source>
        <dbReference type="ARBA" id="ARBA00023002"/>
    </source>
</evidence>
<organism evidence="3 4">
    <name type="scientific">Nocardia salmonicida</name>
    <dbReference type="NCBI Taxonomy" id="53431"/>
    <lineage>
        <taxon>Bacteria</taxon>
        <taxon>Bacillati</taxon>
        <taxon>Actinomycetota</taxon>
        <taxon>Actinomycetes</taxon>
        <taxon>Mycobacteriales</taxon>
        <taxon>Nocardiaceae</taxon>
        <taxon>Nocardia</taxon>
    </lineage>
</organism>